<dbReference type="NCBIfam" id="NF033517">
    <property type="entry name" value="transpos_IS66"/>
    <property type="match status" value="1"/>
</dbReference>
<evidence type="ECO:0000313" key="8">
    <source>
        <dbReference type="Proteomes" id="UP000626656"/>
    </source>
</evidence>
<dbReference type="InterPro" id="IPR024463">
    <property type="entry name" value="Transposase_TnpC_homeodom"/>
</dbReference>
<feature type="domain" description="Transposase IS66 C-terminal" evidence="6">
    <location>
        <begin position="467"/>
        <end position="508"/>
    </location>
</feature>
<dbReference type="InterPro" id="IPR024474">
    <property type="entry name" value="Znf_dom_IS66"/>
</dbReference>
<feature type="domain" description="Transposase IS66 zinc-finger binding" evidence="4">
    <location>
        <begin position="113"/>
        <end position="156"/>
    </location>
</feature>
<dbReference type="PANTHER" id="PTHR33678">
    <property type="entry name" value="BLL1576 PROTEIN"/>
    <property type="match status" value="1"/>
</dbReference>
<dbReference type="Pfam" id="PF13007">
    <property type="entry name" value="LZ_Tnp_IS66"/>
    <property type="match status" value="1"/>
</dbReference>
<dbReference type="PANTHER" id="PTHR33678:SF1">
    <property type="entry name" value="BLL1576 PROTEIN"/>
    <property type="match status" value="1"/>
</dbReference>
<keyword evidence="1" id="KW-0175">Coiled coil</keyword>
<dbReference type="Pfam" id="PF13817">
    <property type="entry name" value="DDE_Tnp_IS66_C"/>
    <property type="match status" value="1"/>
</dbReference>
<dbReference type="Pfam" id="PF13005">
    <property type="entry name" value="zf-IS66"/>
    <property type="match status" value="1"/>
</dbReference>
<dbReference type="Proteomes" id="UP000626656">
    <property type="component" value="Unassembled WGS sequence"/>
</dbReference>
<reference evidence="7 8" key="1">
    <citation type="submission" date="2020-05" db="EMBL/GenBank/DDBJ databases">
        <authorList>
            <person name="Petersen J."/>
            <person name="Sayavedra L."/>
        </authorList>
    </citation>
    <scope>NUCLEOTIDE SEQUENCE [LARGE SCALE GENOMIC DNA]</scope>
    <source>
        <strain evidence="7">B azoricus SOX ET2 1586I</strain>
    </source>
</reference>
<comment type="caution">
    <text evidence="7">The sequence shown here is derived from an EMBL/GenBank/DDBJ whole genome shotgun (WGS) entry which is preliminary data.</text>
</comment>
<evidence type="ECO:0000259" key="6">
    <source>
        <dbReference type="Pfam" id="PF13817"/>
    </source>
</evidence>
<feature type="domain" description="Transposase IS66 central" evidence="3">
    <location>
        <begin position="172"/>
        <end position="460"/>
    </location>
</feature>
<dbReference type="InterPro" id="IPR052344">
    <property type="entry name" value="Transposase-related"/>
</dbReference>
<feature type="domain" description="Transposase TnpC homeodomain" evidence="5">
    <location>
        <begin position="35"/>
        <end position="105"/>
    </location>
</feature>
<evidence type="ECO:0000259" key="3">
    <source>
        <dbReference type="Pfam" id="PF03050"/>
    </source>
</evidence>
<sequence length="518" mass="59458">MKSTANTLPYETENLQKQLLDSQSTIVQLQEKIRWYEEQFRLLKQKRFGASSEKNPDQMQLFNEAESILDSLKPEEQGEQEETVSDTRKKPGRKALSPDIPREVVRYELPEAEQVCACGHALHEAGEDKSEQLEIIPATLKVIEHVQVKYACRACETGMTSAPKPAQPIPRSFASASLLAYIIVAKFMDSLPLYRQETIFKRLSIDLSRATLSNWMLKSAELLEPFYDRLHFYLIQQKRVQADETTLNVIQDDRETKSKSYMWLYQSGGHDNQRPVVLYDYQATRAGTHAANFLQGFSGHLQVDGYAGYHALASEHCILVGCMAHARRKFDEALKVLPKASRQNKHGLTQTALRKFARLYAIEKQIKALSTEQRYVIRQEKSKPLMLELKQWCEANVTKTAKEAAIGKAIRYTLNQWDYLVRYLEDGNLQIDNNAAERRIKPFVIGRKNWLFNQTPRGAKASALLYSLVQTAVANNLEPFAYIKYLLTELPKLGRHYEPEALDQFLPWVMTEKIPPLK</sequence>
<dbReference type="RefSeq" id="WP_202776212.1">
    <property type="nucleotide sequence ID" value="NZ_CAHJWF010000162.1"/>
</dbReference>
<evidence type="ECO:0000259" key="4">
    <source>
        <dbReference type="Pfam" id="PF13005"/>
    </source>
</evidence>
<evidence type="ECO:0000256" key="2">
    <source>
        <dbReference type="SAM" id="MobiDB-lite"/>
    </source>
</evidence>
<dbReference type="EMBL" id="CAHJWF010000162">
    <property type="protein sequence ID" value="CAB5500092.1"/>
    <property type="molecule type" value="Genomic_DNA"/>
</dbReference>
<organism evidence="7 8">
    <name type="scientific">Bathymodiolus thermophilus thioautotrophic gill symbiont</name>
    <dbReference type="NCBI Taxonomy" id="2360"/>
    <lineage>
        <taxon>Bacteria</taxon>
        <taxon>Pseudomonadati</taxon>
        <taxon>Pseudomonadota</taxon>
        <taxon>Gammaproteobacteria</taxon>
        <taxon>sulfur-oxidizing symbionts</taxon>
    </lineage>
</organism>
<feature type="coiled-coil region" evidence="1">
    <location>
        <begin position="12"/>
        <end position="46"/>
    </location>
</feature>
<accession>A0ABN7G938</accession>
<dbReference type="InterPro" id="IPR004291">
    <property type="entry name" value="Transposase_IS66_central"/>
</dbReference>
<evidence type="ECO:0000313" key="7">
    <source>
        <dbReference type="EMBL" id="CAB5500092.1"/>
    </source>
</evidence>
<gene>
    <name evidence="7" type="ORF">AZO1586I_596</name>
</gene>
<evidence type="ECO:0000256" key="1">
    <source>
        <dbReference type="SAM" id="Coils"/>
    </source>
</evidence>
<dbReference type="Pfam" id="PF03050">
    <property type="entry name" value="DDE_Tnp_IS66"/>
    <property type="match status" value="1"/>
</dbReference>
<protein>
    <submittedName>
        <fullName evidence="7">Mobile element protein</fullName>
    </submittedName>
</protein>
<keyword evidence="8" id="KW-1185">Reference proteome</keyword>
<evidence type="ECO:0000259" key="5">
    <source>
        <dbReference type="Pfam" id="PF13007"/>
    </source>
</evidence>
<proteinExistence type="predicted"/>
<feature type="region of interest" description="Disordered" evidence="2">
    <location>
        <begin position="71"/>
        <end position="97"/>
    </location>
</feature>
<name>A0ABN7G938_9GAMM</name>
<dbReference type="InterPro" id="IPR039552">
    <property type="entry name" value="IS66_C"/>
</dbReference>